<dbReference type="EC" id="1.-.-.-" evidence="6"/>
<evidence type="ECO:0000256" key="1">
    <source>
        <dbReference type="ARBA" id="ARBA00001974"/>
    </source>
</evidence>
<dbReference type="InterPro" id="IPR004113">
    <property type="entry name" value="FAD-bd_oxidored_4_C"/>
</dbReference>
<evidence type="ECO:0000313" key="6">
    <source>
        <dbReference type="EMBL" id="PQM44633.1"/>
    </source>
</evidence>
<protein>
    <submittedName>
        <fullName evidence="6">Putative FAD-linked oxidoreductase</fullName>
        <ecNumber evidence="6">1.-.-.-</ecNumber>
    </submittedName>
</protein>
<dbReference type="Proteomes" id="UP000238296">
    <property type="component" value="Unassembled WGS sequence"/>
</dbReference>
<organism evidence="6 7">
    <name type="scientific">Mycobacterium talmoniae</name>
    <dbReference type="NCBI Taxonomy" id="1858794"/>
    <lineage>
        <taxon>Bacteria</taxon>
        <taxon>Bacillati</taxon>
        <taxon>Actinomycetota</taxon>
        <taxon>Actinomycetes</taxon>
        <taxon>Mycobacteriales</taxon>
        <taxon>Mycobacteriaceae</taxon>
        <taxon>Mycobacterium</taxon>
    </lineage>
</organism>
<dbReference type="InterPro" id="IPR016164">
    <property type="entry name" value="FAD-linked_Oxase-like_C"/>
</dbReference>
<dbReference type="PANTHER" id="PTHR11748">
    <property type="entry name" value="D-LACTATE DEHYDROGENASE"/>
    <property type="match status" value="1"/>
</dbReference>
<dbReference type="InterPro" id="IPR016171">
    <property type="entry name" value="Vanillyl_alc_oxidase_C-sub2"/>
</dbReference>
<dbReference type="GO" id="GO:0050660">
    <property type="term" value="F:flavin adenine dinucleotide binding"/>
    <property type="evidence" value="ECO:0007669"/>
    <property type="project" value="InterPro"/>
</dbReference>
<comment type="cofactor">
    <cofactor evidence="1">
        <name>FAD</name>
        <dbReference type="ChEBI" id="CHEBI:57692"/>
    </cofactor>
</comment>
<evidence type="ECO:0000256" key="4">
    <source>
        <dbReference type="ARBA" id="ARBA00023002"/>
    </source>
</evidence>
<evidence type="ECO:0000256" key="2">
    <source>
        <dbReference type="ARBA" id="ARBA00022630"/>
    </source>
</evidence>
<dbReference type="PANTHER" id="PTHR11748:SF119">
    <property type="entry name" value="D-2-HYDROXYGLUTARATE DEHYDROGENASE"/>
    <property type="match status" value="1"/>
</dbReference>
<keyword evidence="3" id="KW-0274">FAD</keyword>
<dbReference type="Gene3D" id="1.10.45.10">
    <property type="entry name" value="Vanillyl-alcohol Oxidase, Chain A, domain 4"/>
    <property type="match status" value="1"/>
</dbReference>
<gene>
    <name evidence="6" type="ORF">C1Y40_05207</name>
</gene>
<keyword evidence="4 6" id="KW-0560">Oxidoreductase</keyword>
<dbReference type="EMBL" id="PPEA01000748">
    <property type="protein sequence ID" value="PQM44633.1"/>
    <property type="molecule type" value="Genomic_DNA"/>
</dbReference>
<dbReference type="AlphaFoldDB" id="A0A2S8BDB4"/>
<comment type="caution">
    <text evidence="6">The sequence shown here is derived from an EMBL/GenBank/DDBJ whole genome shotgun (WGS) entry which is preliminary data.</text>
</comment>
<accession>A0A2S8BDB4</accession>
<name>A0A2S8BDB4_9MYCO</name>
<reference evidence="6 7" key="1">
    <citation type="journal article" date="2017" name="Int. J. Syst. Evol. Microbiol.">
        <title>Mycobacterium talmoniae sp. nov., a slowly growing mycobacterium isolated from human respiratory samples.</title>
        <authorList>
            <person name="Davidson R.M."/>
            <person name="DeGroote M.A."/>
            <person name="Marola J.L."/>
            <person name="Buss S."/>
            <person name="Jones V."/>
            <person name="McNeil M.R."/>
            <person name="Freifeld A.G."/>
            <person name="Elaine Epperson L."/>
            <person name="Hasan N.A."/>
            <person name="Jackson M."/>
            <person name="Iwen P.C."/>
            <person name="Salfinger M."/>
            <person name="Strong M."/>
        </authorList>
    </citation>
    <scope>NUCLEOTIDE SEQUENCE [LARGE SCALE GENOMIC DNA]</scope>
    <source>
        <strain evidence="6 7">ATCC BAA-2683</strain>
    </source>
</reference>
<proteinExistence type="predicted"/>
<dbReference type="GO" id="GO:0008720">
    <property type="term" value="F:D-lactate dehydrogenase (NAD+) activity"/>
    <property type="evidence" value="ECO:0007669"/>
    <property type="project" value="TreeGrafter"/>
</dbReference>
<dbReference type="Pfam" id="PF02913">
    <property type="entry name" value="FAD-oxidase_C"/>
    <property type="match status" value="1"/>
</dbReference>
<feature type="domain" description="FAD-binding oxidoreductase/transferase type 4 C-terminal" evidence="5">
    <location>
        <begin position="1"/>
        <end position="79"/>
    </location>
</feature>
<keyword evidence="2" id="KW-0285">Flavoprotein</keyword>
<dbReference type="GO" id="GO:1903457">
    <property type="term" value="P:lactate catabolic process"/>
    <property type="evidence" value="ECO:0007669"/>
    <property type="project" value="TreeGrafter"/>
</dbReference>
<evidence type="ECO:0000313" key="7">
    <source>
        <dbReference type="Proteomes" id="UP000238296"/>
    </source>
</evidence>
<evidence type="ECO:0000256" key="3">
    <source>
        <dbReference type="ARBA" id="ARBA00022827"/>
    </source>
</evidence>
<dbReference type="GO" id="GO:0004458">
    <property type="term" value="F:D-lactate dehydrogenase (cytochrome) activity"/>
    <property type="evidence" value="ECO:0007669"/>
    <property type="project" value="TreeGrafter"/>
</dbReference>
<dbReference type="SUPFAM" id="SSF55103">
    <property type="entry name" value="FAD-linked oxidases, C-terminal domain"/>
    <property type="match status" value="1"/>
</dbReference>
<evidence type="ECO:0000259" key="5">
    <source>
        <dbReference type="Pfam" id="PF02913"/>
    </source>
</evidence>
<sequence>MHIRIDFPLHRPEGRRIFREFLTDAAQLVAGYGGSMSGEHGDGRARGALLPLMYSAAAIDAFAAVKGVFDPDEVLNPGVIVRPRPPDADLREVAARRCGPG</sequence>